<dbReference type="EMBL" id="CM001441">
    <property type="protein sequence ID" value="EHQ92237.1"/>
    <property type="molecule type" value="Genomic_DNA"/>
</dbReference>
<evidence type="ECO:0000313" key="3">
    <source>
        <dbReference type="EMBL" id="EHQ92237.1"/>
    </source>
</evidence>
<evidence type="ECO:0000313" key="4">
    <source>
        <dbReference type="Proteomes" id="UP000005104"/>
    </source>
</evidence>
<dbReference type="STRING" id="768710.DesyoDRAFT_5309"/>
<name>H5Y0I1_9FIRM</name>
<dbReference type="Pfam" id="PF13808">
    <property type="entry name" value="DDE_Tnp_1_assoc"/>
    <property type="match status" value="1"/>
</dbReference>
<dbReference type="AlphaFoldDB" id="H5Y0I1"/>
<evidence type="ECO:0000259" key="1">
    <source>
        <dbReference type="Pfam" id="PF01609"/>
    </source>
</evidence>
<dbReference type="GO" id="GO:0006313">
    <property type="term" value="P:DNA transposition"/>
    <property type="evidence" value="ECO:0007669"/>
    <property type="project" value="InterPro"/>
</dbReference>
<gene>
    <name evidence="3" type="ORF">DesyoDRAFT_5309</name>
</gene>
<organism evidence="3 4">
    <name type="scientific">Desulfosporosinus youngiae DSM 17734</name>
    <dbReference type="NCBI Taxonomy" id="768710"/>
    <lineage>
        <taxon>Bacteria</taxon>
        <taxon>Bacillati</taxon>
        <taxon>Bacillota</taxon>
        <taxon>Clostridia</taxon>
        <taxon>Eubacteriales</taxon>
        <taxon>Desulfitobacteriaceae</taxon>
        <taxon>Desulfosporosinus</taxon>
    </lineage>
</organism>
<feature type="domain" description="Transposase IS4-like" evidence="1">
    <location>
        <begin position="107"/>
        <end position="334"/>
    </location>
</feature>
<dbReference type="Proteomes" id="UP000005104">
    <property type="component" value="Chromosome"/>
</dbReference>
<dbReference type="InterPro" id="IPR047647">
    <property type="entry name" value="ISAs1_transpos"/>
</dbReference>
<dbReference type="InterPro" id="IPR032806">
    <property type="entry name" value="YbfD_N"/>
</dbReference>
<accession>H5Y0I1</accession>
<dbReference type="PANTHER" id="PTHR30298">
    <property type="entry name" value="H REPEAT-ASSOCIATED PREDICTED TRANSPOSASE"/>
    <property type="match status" value="1"/>
</dbReference>
<dbReference type="GO" id="GO:0004803">
    <property type="term" value="F:transposase activity"/>
    <property type="evidence" value="ECO:0007669"/>
    <property type="project" value="InterPro"/>
</dbReference>
<dbReference type="eggNOG" id="COG5433">
    <property type="taxonomic scope" value="Bacteria"/>
</dbReference>
<dbReference type="PANTHER" id="PTHR30298:SF0">
    <property type="entry name" value="PROTEIN YBFL-RELATED"/>
    <property type="match status" value="1"/>
</dbReference>
<reference evidence="3 4" key="1">
    <citation type="submission" date="2011-11" db="EMBL/GenBank/DDBJ databases">
        <title>The Noncontiguous Finished genome of Desulfosporosinus youngiae DSM 17734.</title>
        <authorList>
            <consortium name="US DOE Joint Genome Institute (JGI-PGF)"/>
            <person name="Lucas S."/>
            <person name="Han J."/>
            <person name="Lapidus A."/>
            <person name="Cheng J.-F."/>
            <person name="Goodwin L."/>
            <person name="Pitluck S."/>
            <person name="Peters L."/>
            <person name="Ovchinnikova G."/>
            <person name="Lu M."/>
            <person name="Land M.L."/>
            <person name="Hauser L."/>
            <person name="Pester M."/>
            <person name="Spring S."/>
            <person name="Ollivier B."/>
            <person name="Rattei T."/>
            <person name="Klenk H.-P."/>
            <person name="Wagner M."/>
            <person name="Loy A."/>
            <person name="Woyke T.J."/>
        </authorList>
    </citation>
    <scope>NUCLEOTIDE SEQUENCE [LARGE SCALE GENOMIC DNA]</scope>
    <source>
        <strain evidence="3 4">DSM 17734</strain>
    </source>
</reference>
<dbReference type="InterPro" id="IPR051698">
    <property type="entry name" value="Transposase_11-like"/>
</dbReference>
<proteinExistence type="predicted"/>
<dbReference type="RefSeq" id="WP_007787534.1">
    <property type="nucleotide sequence ID" value="NZ_CM001441.1"/>
</dbReference>
<evidence type="ECO:0000259" key="2">
    <source>
        <dbReference type="Pfam" id="PF13808"/>
    </source>
</evidence>
<dbReference type="GO" id="GO:0003677">
    <property type="term" value="F:DNA binding"/>
    <property type="evidence" value="ECO:0007669"/>
    <property type="project" value="InterPro"/>
</dbReference>
<feature type="domain" description="H repeat-associated protein N-terminal" evidence="2">
    <location>
        <begin position="8"/>
        <end position="91"/>
    </location>
</feature>
<sequence length="369" mass="42582">MMKELFAEIERINDPRQAYKTKHKLIDIVVIVLIGMLANADTWEEIQIFAVSKQTLLRKYLDLPHGIPSHDTLQRVMALIHPEAMRQIQMAFNQMLSQEEGKSLQKIINIDGKTMRGTAVIEKRPLHVVSAWCKEDGVCFGQTVVHEKENEIIAIPELLKTLTIKGSIVTLDAMGTQTKIAEQIIKQKGDYVLALKENQGNLYKDVVLYLEDKEFRTKAAYTQTIEKARSQLEKRQYYQSDDLSWLLDRQRWKGLKSIGMVVKTIEKKGRIREETRYYISSLPLDVETMAKAVRGHWAIESMHWQLDVTFREDGNTTLDKNAALNLNILRKMCLPLLKRLDIGMKASLKGKRFAFCSDPVKYIEQIMQM</sequence>
<protein>
    <submittedName>
        <fullName evidence="3">Transposase</fullName>
    </submittedName>
</protein>
<dbReference type="InterPro" id="IPR002559">
    <property type="entry name" value="Transposase_11"/>
</dbReference>
<dbReference type="Pfam" id="PF01609">
    <property type="entry name" value="DDE_Tnp_1"/>
    <property type="match status" value="1"/>
</dbReference>
<dbReference type="HOGENOM" id="CLU_046404_0_1_9"/>
<keyword evidence="4" id="KW-1185">Reference proteome</keyword>
<dbReference type="NCBIfam" id="NF033564">
    <property type="entry name" value="transpos_ISAs1"/>
    <property type="match status" value="1"/>
</dbReference>